<dbReference type="EMBL" id="CP035928">
    <property type="protein sequence ID" value="QEP35010.1"/>
    <property type="molecule type" value="Genomic_DNA"/>
</dbReference>
<reference evidence="10" key="1">
    <citation type="submission" date="2019-09" db="EMBL/GenBank/DDBJ databases">
        <title>Complete genome sequencing of four Arcobacter species reveals a diverse suite of mobile elements.</title>
        <authorList>
            <person name="On S.L.W."/>
            <person name="Miller W.G."/>
            <person name="Biggs P."/>
            <person name="Cornelius A."/>
            <person name="Vandamme P."/>
        </authorList>
    </citation>
    <scope>NUCLEOTIDE SEQUENCE [LARGE SCALE GENOMIC DNA]</scope>
    <source>
        <strain evidence="10">LMG 26638</strain>
    </source>
</reference>
<feature type="domain" description="L,D-TPase catalytic" evidence="8">
    <location>
        <begin position="65"/>
        <end position="195"/>
    </location>
</feature>
<dbReference type="GO" id="GO:0016740">
    <property type="term" value="F:transferase activity"/>
    <property type="evidence" value="ECO:0007669"/>
    <property type="project" value="UniProtKB-KW"/>
</dbReference>
<evidence type="ECO:0000256" key="4">
    <source>
        <dbReference type="ARBA" id="ARBA00022960"/>
    </source>
</evidence>
<evidence type="ECO:0000313" key="9">
    <source>
        <dbReference type="EMBL" id="QEP35010.1"/>
    </source>
</evidence>
<dbReference type="AlphaFoldDB" id="A0A5C2H7R4"/>
<dbReference type="InterPro" id="IPR005490">
    <property type="entry name" value="LD_TPept_cat_dom"/>
</dbReference>
<sequence>MLLKIIIFLFLTINLFSKNLVELYRTEGLSSVQKIFDEKLKDENYWLNYLSDKNVELGFYETRKYVLLTQKDQSEIALYDVENHQQNLILKNSIIIGENEGDKFKEGDKKTPIGVYDLTEKKTNLDQFYGPFALVTSYPNLFDKIQNKDGYGIWIHGMPLNEERELFTRGCIALDNPQLEELEKNIDLTKTVLLTSPSILKSATKEEISKILALIFKWKDAWKYSDIDEYLSFYSDEFQRDDGMNIDEFKKFKTRIFNKNEKKTIRLYNIDISPYPNSVGKRIFKAIMDEDYISPSVKFFGKKELYLEFINGEVKILVEG</sequence>
<dbReference type="SUPFAM" id="SSF141523">
    <property type="entry name" value="L,D-transpeptidase catalytic domain-like"/>
    <property type="match status" value="1"/>
</dbReference>
<dbReference type="PANTHER" id="PTHR36699">
    <property type="entry name" value="LD-TRANSPEPTIDASE"/>
    <property type="match status" value="1"/>
</dbReference>
<evidence type="ECO:0000256" key="2">
    <source>
        <dbReference type="ARBA" id="ARBA00005992"/>
    </source>
</evidence>
<protein>
    <submittedName>
        <fullName evidence="9">Peptidoglycan peptidase 2</fullName>
    </submittedName>
</protein>
<dbReference type="GO" id="GO:0004180">
    <property type="term" value="F:carboxypeptidase activity"/>
    <property type="evidence" value="ECO:0007669"/>
    <property type="project" value="UniProtKB-ARBA"/>
</dbReference>
<evidence type="ECO:0000256" key="3">
    <source>
        <dbReference type="ARBA" id="ARBA00022679"/>
    </source>
</evidence>
<dbReference type="Pfam" id="PF24125">
    <property type="entry name" value="Cds6_C"/>
    <property type="match status" value="1"/>
</dbReference>
<dbReference type="Gene3D" id="2.40.440.10">
    <property type="entry name" value="L,D-transpeptidase catalytic domain-like"/>
    <property type="match status" value="1"/>
</dbReference>
<keyword evidence="6 7" id="KW-0961">Cell wall biogenesis/degradation</keyword>
<feature type="active site" description="Nucleophile" evidence="7">
    <location>
        <position position="171"/>
    </location>
</feature>
<dbReference type="KEGG" id="apai:APAC_1936"/>
<proteinExistence type="inferred from homology"/>
<keyword evidence="5 7" id="KW-0573">Peptidoglycan synthesis</keyword>
<comment type="similarity">
    <text evidence="2">Belongs to the YkuD family.</text>
</comment>
<keyword evidence="10" id="KW-1185">Reference proteome</keyword>
<dbReference type="InterPro" id="IPR038063">
    <property type="entry name" value="Transpep_catalytic_dom"/>
</dbReference>
<dbReference type="Pfam" id="PF03734">
    <property type="entry name" value="YkuD"/>
    <property type="match status" value="1"/>
</dbReference>
<name>A0A5C2H7R4_9BACT</name>
<evidence type="ECO:0000313" key="10">
    <source>
        <dbReference type="Proteomes" id="UP000322726"/>
    </source>
</evidence>
<dbReference type="UniPathway" id="UPA00219"/>
<gene>
    <name evidence="9" type="primary">pgp2</name>
    <name evidence="9" type="ORF">APAC_1936</name>
</gene>
<accession>A0A5C2H7R4</accession>
<evidence type="ECO:0000256" key="7">
    <source>
        <dbReference type="PROSITE-ProRule" id="PRU01373"/>
    </source>
</evidence>
<dbReference type="Proteomes" id="UP000322726">
    <property type="component" value="Chromosome"/>
</dbReference>
<organism evidence="9 10">
    <name type="scientific">Malaciobacter pacificus</name>
    <dbReference type="NCBI Taxonomy" id="1080223"/>
    <lineage>
        <taxon>Bacteria</taxon>
        <taxon>Pseudomonadati</taxon>
        <taxon>Campylobacterota</taxon>
        <taxon>Epsilonproteobacteria</taxon>
        <taxon>Campylobacterales</taxon>
        <taxon>Arcobacteraceae</taxon>
        <taxon>Malaciobacter</taxon>
    </lineage>
</organism>
<dbReference type="InterPro" id="IPR032710">
    <property type="entry name" value="NTF2-like_dom_sf"/>
</dbReference>
<dbReference type="InterPro" id="IPR056203">
    <property type="entry name" value="Cds6_C"/>
</dbReference>
<dbReference type="PROSITE" id="PS52029">
    <property type="entry name" value="LD_TPASE"/>
    <property type="match status" value="1"/>
</dbReference>
<keyword evidence="4 7" id="KW-0133">Cell shape</keyword>
<evidence type="ECO:0000256" key="1">
    <source>
        <dbReference type="ARBA" id="ARBA00004752"/>
    </source>
</evidence>
<reference evidence="9 10" key="3">
    <citation type="submission" date="2019-09" db="EMBL/GenBank/DDBJ databases">
        <title>Taxonomic note: a critical rebuttal of the proposed division of the genus Arcobacter into six genera, emended descriptions of Arcobacter anaerophilus and the genus Arcobacter, and an assessment of genus-level boundaries for Epsilonproteobacteria using in silico genomic comparator tools.</title>
        <authorList>
            <person name="On S.L.W."/>
            <person name="Miller W.G."/>
            <person name="Biggs P."/>
            <person name="Cornelius A."/>
            <person name="Vandamme P."/>
        </authorList>
    </citation>
    <scope>NUCLEOTIDE SEQUENCE [LARGE SCALE GENOMIC DNA]</scope>
    <source>
        <strain evidence="9 10">LMG 26638</strain>
    </source>
</reference>
<comment type="pathway">
    <text evidence="1 7">Cell wall biogenesis; peptidoglycan biosynthesis.</text>
</comment>
<keyword evidence="3" id="KW-0808">Transferase</keyword>
<evidence type="ECO:0000256" key="6">
    <source>
        <dbReference type="ARBA" id="ARBA00023316"/>
    </source>
</evidence>
<feature type="active site" description="Proton donor/acceptor" evidence="7">
    <location>
        <position position="156"/>
    </location>
</feature>
<dbReference type="GO" id="GO:0009252">
    <property type="term" value="P:peptidoglycan biosynthetic process"/>
    <property type="evidence" value="ECO:0007669"/>
    <property type="project" value="UniProtKB-UniPathway"/>
</dbReference>
<dbReference type="PANTHER" id="PTHR36699:SF1">
    <property type="entry name" value="L,D-TRANSPEPTIDASE YAFK-RELATED"/>
    <property type="match status" value="1"/>
</dbReference>
<dbReference type="GO" id="GO:0071555">
    <property type="term" value="P:cell wall organization"/>
    <property type="evidence" value="ECO:0007669"/>
    <property type="project" value="UniProtKB-UniRule"/>
</dbReference>
<evidence type="ECO:0000256" key="5">
    <source>
        <dbReference type="ARBA" id="ARBA00022984"/>
    </source>
</evidence>
<dbReference type="CDD" id="cd16913">
    <property type="entry name" value="YkuD_like"/>
    <property type="match status" value="1"/>
</dbReference>
<dbReference type="GO" id="GO:0008360">
    <property type="term" value="P:regulation of cell shape"/>
    <property type="evidence" value="ECO:0007669"/>
    <property type="project" value="UniProtKB-UniRule"/>
</dbReference>
<reference evidence="9 10" key="2">
    <citation type="submission" date="2019-09" db="EMBL/GenBank/DDBJ databases">
        <title>Complete genome sequencing of four Arcobacter species reveals a diverse suite of mobile elements.</title>
        <authorList>
            <person name="Miller W.G."/>
            <person name="Yee E."/>
            <person name="Bono J.L."/>
        </authorList>
    </citation>
    <scope>NUCLEOTIDE SEQUENCE [LARGE SCALE GENOMIC DNA]</scope>
    <source>
        <strain evidence="9 10">LMG 26638</strain>
    </source>
</reference>
<evidence type="ECO:0000259" key="8">
    <source>
        <dbReference type="PROSITE" id="PS52029"/>
    </source>
</evidence>
<dbReference type="SUPFAM" id="SSF54427">
    <property type="entry name" value="NTF2-like"/>
    <property type="match status" value="1"/>
</dbReference>